<accession>A0ABT9VKT6</accession>
<keyword evidence="6" id="KW-0511">Multifunctional enzyme</keyword>
<feature type="compositionally biased region" description="Polar residues" evidence="9">
    <location>
        <begin position="839"/>
        <end position="858"/>
    </location>
</feature>
<dbReference type="EMBL" id="JAUSTR010000001">
    <property type="protein sequence ID" value="MDQ0161575.1"/>
    <property type="molecule type" value="Genomic_DNA"/>
</dbReference>
<evidence type="ECO:0000256" key="6">
    <source>
        <dbReference type="ARBA" id="ARBA00023268"/>
    </source>
</evidence>
<keyword evidence="13" id="KW-1185">Reference proteome</keyword>
<dbReference type="InterPro" id="IPR036950">
    <property type="entry name" value="PBP_transglycosylase"/>
</dbReference>
<name>A0ABT9VKT6_9BACI</name>
<comment type="catalytic activity">
    <reaction evidence="8">
        <text>[GlcNAc-(1-&gt;4)-Mur2Ac(oyl-L-Ala-gamma-D-Glu-L-Lys-D-Ala-D-Ala)](n)-di-trans,octa-cis-undecaprenyl diphosphate + beta-D-GlcNAc-(1-&gt;4)-Mur2Ac(oyl-L-Ala-gamma-D-Glu-L-Lys-D-Ala-D-Ala)-di-trans,octa-cis-undecaprenyl diphosphate = [GlcNAc-(1-&gt;4)-Mur2Ac(oyl-L-Ala-gamma-D-Glu-L-Lys-D-Ala-D-Ala)](n+1)-di-trans,octa-cis-undecaprenyl diphosphate + di-trans,octa-cis-undecaprenyl diphosphate + H(+)</text>
        <dbReference type="Rhea" id="RHEA:23708"/>
        <dbReference type="Rhea" id="RHEA-COMP:9602"/>
        <dbReference type="Rhea" id="RHEA-COMP:9603"/>
        <dbReference type="ChEBI" id="CHEBI:15378"/>
        <dbReference type="ChEBI" id="CHEBI:58405"/>
        <dbReference type="ChEBI" id="CHEBI:60033"/>
        <dbReference type="ChEBI" id="CHEBI:78435"/>
        <dbReference type="EC" id="2.4.99.28"/>
    </reaction>
</comment>
<evidence type="ECO:0000256" key="9">
    <source>
        <dbReference type="SAM" id="MobiDB-lite"/>
    </source>
</evidence>
<dbReference type="Gene3D" id="3.40.710.10">
    <property type="entry name" value="DD-peptidase/beta-lactamase superfamily"/>
    <property type="match status" value="1"/>
</dbReference>
<keyword evidence="4 12" id="KW-0808">Transferase</keyword>
<dbReference type="SUPFAM" id="SSF49265">
    <property type="entry name" value="Fibronectin type III"/>
    <property type="match status" value="1"/>
</dbReference>
<organism evidence="12 13">
    <name type="scientific">Aeribacillus alveayuensis</name>
    <dbReference type="NCBI Taxonomy" id="279215"/>
    <lineage>
        <taxon>Bacteria</taxon>
        <taxon>Bacillati</taxon>
        <taxon>Bacillota</taxon>
        <taxon>Bacilli</taxon>
        <taxon>Bacillales</taxon>
        <taxon>Bacillaceae</taxon>
        <taxon>Aeribacillus</taxon>
    </lineage>
</organism>
<evidence type="ECO:0000313" key="12">
    <source>
        <dbReference type="EMBL" id="MDQ0161575.1"/>
    </source>
</evidence>
<dbReference type="PROSITE" id="PS50853">
    <property type="entry name" value="FN3"/>
    <property type="match status" value="1"/>
</dbReference>
<protein>
    <submittedName>
        <fullName evidence="12">Penicillin-binding protein 1A</fullName>
        <ecNumber evidence="12">2.4.1.-</ecNumber>
        <ecNumber evidence="12">3.4.-.-</ecNumber>
    </submittedName>
</protein>
<dbReference type="InterPro" id="IPR013783">
    <property type="entry name" value="Ig-like_fold"/>
</dbReference>
<dbReference type="CDD" id="cd00063">
    <property type="entry name" value="FN3"/>
    <property type="match status" value="1"/>
</dbReference>
<keyword evidence="10" id="KW-0472">Membrane</keyword>
<dbReference type="Gene3D" id="1.10.3810.10">
    <property type="entry name" value="Biosynthetic peptidoglycan transglycosylase-like"/>
    <property type="match status" value="1"/>
</dbReference>
<keyword evidence="10" id="KW-1133">Transmembrane helix</keyword>
<reference evidence="12 13" key="1">
    <citation type="submission" date="2023-07" db="EMBL/GenBank/DDBJ databases">
        <title>Genomic Encyclopedia of Type Strains, Phase IV (KMG-IV): sequencing the most valuable type-strain genomes for metagenomic binning, comparative biology and taxonomic classification.</title>
        <authorList>
            <person name="Goeker M."/>
        </authorList>
    </citation>
    <scope>NUCLEOTIDE SEQUENCE [LARGE SCALE GENOMIC DNA]</scope>
    <source>
        <strain evidence="12 13">DSM 19092</strain>
    </source>
</reference>
<evidence type="ECO:0000313" key="13">
    <source>
        <dbReference type="Proteomes" id="UP001225646"/>
    </source>
</evidence>
<feature type="compositionally biased region" description="Basic residues" evidence="9">
    <location>
        <begin position="14"/>
        <end position="23"/>
    </location>
</feature>
<evidence type="ECO:0000256" key="5">
    <source>
        <dbReference type="ARBA" id="ARBA00022801"/>
    </source>
</evidence>
<gene>
    <name evidence="12" type="ORF">J2S06_000645</name>
</gene>
<proteinExistence type="predicted"/>
<evidence type="ECO:0000256" key="1">
    <source>
        <dbReference type="ARBA" id="ARBA00022645"/>
    </source>
</evidence>
<dbReference type="InterPro" id="IPR001264">
    <property type="entry name" value="Glyco_trans_51"/>
</dbReference>
<dbReference type="PANTHER" id="PTHR32282">
    <property type="entry name" value="BINDING PROTEIN TRANSPEPTIDASE, PUTATIVE-RELATED"/>
    <property type="match status" value="1"/>
</dbReference>
<keyword evidence="10" id="KW-0812">Transmembrane</keyword>
<evidence type="ECO:0000256" key="7">
    <source>
        <dbReference type="ARBA" id="ARBA00034000"/>
    </source>
</evidence>
<dbReference type="Pfam" id="PF00912">
    <property type="entry name" value="Transgly"/>
    <property type="match status" value="1"/>
</dbReference>
<keyword evidence="2" id="KW-0645">Protease</keyword>
<dbReference type="NCBIfam" id="TIGR02074">
    <property type="entry name" value="PBP_1a_fam"/>
    <property type="match status" value="1"/>
</dbReference>
<feature type="transmembrane region" description="Helical" evidence="10">
    <location>
        <begin position="33"/>
        <end position="57"/>
    </location>
</feature>
<dbReference type="Proteomes" id="UP001225646">
    <property type="component" value="Unassembled WGS sequence"/>
</dbReference>
<feature type="compositionally biased region" description="Polar residues" evidence="9">
    <location>
        <begin position="799"/>
        <end position="811"/>
    </location>
</feature>
<dbReference type="SUPFAM" id="SSF53955">
    <property type="entry name" value="Lysozyme-like"/>
    <property type="match status" value="1"/>
</dbReference>
<dbReference type="GO" id="GO:0016757">
    <property type="term" value="F:glycosyltransferase activity"/>
    <property type="evidence" value="ECO:0007669"/>
    <property type="project" value="UniProtKB-KW"/>
</dbReference>
<dbReference type="InterPro" id="IPR050396">
    <property type="entry name" value="Glycosyltr_51/Transpeptidase"/>
</dbReference>
<dbReference type="RefSeq" id="WP_419151269.1">
    <property type="nucleotide sequence ID" value="NZ_JAUSTR010000001.1"/>
</dbReference>
<comment type="caution">
    <text evidence="12">The sequence shown here is derived from an EMBL/GenBank/DDBJ whole genome shotgun (WGS) entry which is preliminary data.</text>
</comment>
<sequence>MSEQYKSREERRRLQQKKQKKKQKKKSSFLKKILIAFLFIGIVGMIAGAATLAYYIAGAPPLNENQLKGQLSSKVYDMYGNQIYEIGTEKTTYVKIDDIPDQVKNAFIATEDVRFYEHNGIDLIRFGGAVIANIQEGFGAEGASTITQQLVKLSFLSPEKTIQRKVQEAWLALQVEQKYSKDQILEMYLNRVYYPGNYYGVARAAEAFYGKTLDELSLDEVAMLAGMVKNPHGYNPRENPEAAEKRRNVVLMLMEKHGFISKEEADQAKQKSVTASLVNPTEKSNQYYAFIEQVIEEIREHLDIDPSAAGLKIYSTLDPDAQSYIENLLNGDQLNFRNEHLQAGVALLDTETGEIRAIGGGRNQPIGGFNYAVDTKRQPGSTIKPILDYGPAIEYLKWSTYHQIEDAPYTYSNGTPINNYDNRYKGWMSIRQALADSRNIPALKALQEVGLDRAKEFAEGLGIKLDEISEAYAIGGFKEGVSPLQMAGAFSAFGNNGIYIKPHAVKKVELADGTVIELSPEPVEAMSDYTAFMITDMMKSVVQYGTGTRANVAGLHIAGKTGTTNFTPEEKQKYNVPKGGAKDSWFVGYTPKYTAAVWTGFEKNDEKMHLDRIDQRLAKDIFREVIKHVSKGDRSDFKQPNSVVKLAIEKGTNPAKLASEFTPKDMITYEYFVKGKEPTKVSNKYQQVDKPSDLQVSYDERAQAVTVKWLYGEEFLDDVSFEVRLAINDNNYKVATTTKEMVYTVSNVEPGNVYKFQIIAIREGNRSDPAAALIEIPIMEEHIDEEIEKELKELLPPENNDQTQNESQNSNTKEKEKKQDESGNNNSENNKNKPDSPIENESNTSNIETQQQAPQQSE</sequence>
<evidence type="ECO:0000256" key="8">
    <source>
        <dbReference type="ARBA" id="ARBA00049902"/>
    </source>
</evidence>
<dbReference type="SUPFAM" id="SSF56601">
    <property type="entry name" value="beta-lactamase/transpeptidase-like"/>
    <property type="match status" value="1"/>
</dbReference>
<dbReference type="EC" id="2.4.1.-" evidence="12"/>
<keyword evidence="5 12" id="KW-0378">Hydrolase</keyword>
<dbReference type="PANTHER" id="PTHR32282:SF29">
    <property type="entry name" value="PENICILLIN-BINDING PROTEIN 1A"/>
    <property type="match status" value="1"/>
</dbReference>
<evidence type="ECO:0000256" key="4">
    <source>
        <dbReference type="ARBA" id="ARBA00022679"/>
    </source>
</evidence>
<feature type="region of interest" description="Disordered" evidence="9">
    <location>
        <begin position="796"/>
        <end position="858"/>
    </location>
</feature>
<evidence type="ECO:0000256" key="3">
    <source>
        <dbReference type="ARBA" id="ARBA00022676"/>
    </source>
</evidence>
<dbReference type="InterPro" id="IPR012338">
    <property type="entry name" value="Beta-lactam/transpept-like"/>
</dbReference>
<comment type="catalytic activity">
    <reaction evidence="7">
        <text>Preferential cleavage: (Ac)2-L-Lys-D-Ala-|-D-Ala. Also transpeptidation of peptidyl-alanyl moieties that are N-acyl substituents of D-alanine.</text>
        <dbReference type="EC" id="3.4.16.4"/>
    </reaction>
</comment>
<dbReference type="InterPro" id="IPR001460">
    <property type="entry name" value="PCN-bd_Tpept"/>
</dbReference>
<evidence type="ECO:0000256" key="2">
    <source>
        <dbReference type="ARBA" id="ARBA00022670"/>
    </source>
</evidence>
<feature type="region of interest" description="Disordered" evidence="9">
    <location>
        <begin position="1"/>
        <end position="23"/>
    </location>
</feature>
<feature type="compositionally biased region" description="Basic and acidic residues" evidence="9">
    <location>
        <begin position="1"/>
        <end position="13"/>
    </location>
</feature>
<keyword evidence="3 12" id="KW-0328">Glycosyltransferase</keyword>
<dbReference type="Gene3D" id="2.60.40.10">
    <property type="entry name" value="Immunoglobulins"/>
    <property type="match status" value="1"/>
</dbReference>
<dbReference type="EC" id="3.4.-.-" evidence="12"/>
<feature type="compositionally biased region" description="Basic and acidic residues" evidence="9">
    <location>
        <begin position="812"/>
        <end position="821"/>
    </location>
</feature>
<keyword evidence="1" id="KW-0121">Carboxypeptidase</keyword>
<dbReference type="InterPro" id="IPR003961">
    <property type="entry name" value="FN3_dom"/>
</dbReference>
<evidence type="ECO:0000259" key="11">
    <source>
        <dbReference type="PROSITE" id="PS50853"/>
    </source>
</evidence>
<feature type="domain" description="Fibronectin type-III" evidence="11">
    <location>
        <begin position="690"/>
        <end position="781"/>
    </location>
</feature>
<dbReference type="Pfam" id="PF00905">
    <property type="entry name" value="Transpeptidase"/>
    <property type="match status" value="1"/>
</dbReference>
<dbReference type="GO" id="GO:0016787">
    <property type="term" value="F:hydrolase activity"/>
    <property type="evidence" value="ECO:0007669"/>
    <property type="project" value="UniProtKB-KW"/>
</dbReference>
<dbReference type="InterPro" id="IPR036116">
    <property type="entry name" value="FN3_sf"/>
</dbReference>
<evidence type="ECO:0000256" key="10">
    <source>
        <dbReference type="SAM" id="Phobius"/>
    </source>
</evidence>
<dbReference type="InterPro" id="IPR023346">
    <property type="entry name" value="Lysozyme-like_dom_sf"/>
</dbReference>